<evidence type="ECO:0000313" key="2">
    <source>
        <dbReference type="EMBL" id="EEO27239.1"/>
    </source>
</evidence>
<feature type="domain" description="Anti-bacteriophage protein A/HamA C-terminal" evidence="1">
    <location>
        <begin position="10"/>
        <end position="271"/>
    </location>
</feature>
<protein>
    <recommendedName>
        <fullName evidence="1">Anti-bacteriophage protein A/HamA C-terminal domain-containing protein</fullName>
    </recommendedName>
</protein>
<dbReference type="InterPro" id="IPR014976">
    <property type="entry name" value="AbpA_HamA_C"/>
</dbReference>
<dbReference type="AlphaFoldDB" id="C3X203"/>
<reference evidence="2" key="1">
    <citation type="submission" date="2011-10" db="EMBL/GenBank/DDBJ databases">
        <title>The Genome Sequence of Oxalobacter formigenes HOxBLS.</title>
        <authorList>
            <consortium name="The Broad Institute Genome Sequencing Platform"/>
            <person name="Earl A."/>
            <person name="Ward D."/>
            <person name="Feldgarden M."/>
            <person name="Gevers D."/>
            <person name="Allison M.J."/>
            <person name="Humphrey S."/>
            <person name="Young S.K."/>
            <person name="Zeng Q."/>
            <person name="Gargeya S."/>
            <person name="Fitzgerald M."/>
            <person name="Haas B."/>
            <person name="Abouelleil A."/>
            <person name="Alvarado L."/>
            <person name="Arachchi H.M."/>
            <person name="Berlin A."/>
            <person name="Brown A."/>
            <person name="Chapman S.B."/>
            <person name="Chen Z."/>
            <person name="Dunbar C."/>
            <person name="Freedman E."/>
            <person name="Gearin G."/>
            <person name="Goldberg J."/>
            <person name="Griggs A."/>
            <person name="Gujja S."/>
            <person name="Heiman D."/>
            <person name="Howarth C."/>
            <person name="Larson L."/>
            <person name="Lui A."/>
            <person name="MacDonald P.J.P."/>
            <person name="Montmayeur A."/>
            <person name="Murphy C."/>
            <person name="Neiman D."/>
            <person name="Pearson M."/>
            <person name="Priest M."/>
            <person name="Roberts A."/>
            <person name="Saif S."/>
            <person name="Shea T."/>
            <person name="Shenoy N."/>
            <person name="Sisk P."/>
            <person name="Stolte C."/>
            <person name="Sykes S."/>
            <person name="Wortman J."/>
            <person name="Nusbaum C."/>
            <person name="Birren B."/>
        </authorList>
    </citation>
    <scope>NUCLEOTIDE SEQUENCE [LARGE SCALE GENOMIC DNA]</scope>
    <source>
        <strain evidence="2">HOxBLS</strain>
    </source>
</reference>
<dbReference type="Proteomes" id="UP000003973">
    <property type="component" value="Unassembled WGS sequence"/>
</dbReference>
<evidence type="ECO:0000313" key="3">
    <source>
        <dbReference type="Proteomes" id="UP000003973"/>
    </source>
</evidence>
<keyword evidence="3" id="KW-1185">Reference proteome</keyword>
<accession>C3X203</accession>
<dbReference type="Pfam" id="PF08878">
    <property type="entry name" value="HamA"/>
    <property type="match status" value="1"/>
</dbReference>
<dbReference type="HOGENOM" id="CLU_091712_0_0_4"/>
<name>C3X203_9BURK</name>
<proteinExistence type="predicted"/>
<comment type="caution">
    <text evidence="2">The sequence shown here is derived from an EMBL/GenBank/DDBJ whole genome shotgun (WGS) entry which is preliminary data.</text>
</comment>
<gene>
    <name evidence="2" type="ORF">OFAG_00392</name>
</gene>
<evidence type="ECO:0000259" key="1">
    <source>
        <dbReference type="Pfam" id="PF08878"/>
    </source>
</evidence>
<organism evidence="2 3">
    <name type="scientific">Oxalobacter paraformigenes</name>
    <dbReference type="NCBI Taxonomy" id="556268"/>
    <lineage>
        <taxon>Bacteria</taxon>
        <taxon>Pseudomonadati</taxon>
        <taxon>Pseudomonadota</taxon>
        <taxon>Betaproteobacteria</taxon>
        <taxon>Burkholderiales</taxon>
        <taxon>Oxalobacteraceae</taxon>
        <taxon>Oxalobacter</taxon>
    </lineage>
</organism>
<sequence length="275" mass="31282">MSDSPWTSEHIKWLVDTGERISTVDGKKVKVLELCHKKDEVVLSAWARHFRNHYCLDSEIDYWRRGYKYSPQEYLNTIKFPSPKDAPGPSIRSGDFGEVLVADYLEYLLGYWVPRTRYGDKTIRNESTKGSDIIGFHIVKDGKASLKDRLAIFEAKAQFSGNKAKARLQDAVDGSAKDIARKAESLNAIKQKLYGRNELDNAEKIERFQNEVDHPYKEVYGAVALFENPLFDGHLISLTNASSHPRSSDLALVVIKGDQMMDLVHELYRRAADEA</sequence>
<dbReference type="EMBL" id="ACDP02000029">
    <property type="protein sequence ID" value="EEO27239.1"/>
    <property type="molecule type" value="Genomic_DNA"/>
</dbReference>
<dbReference type="RefSeq" id="WP_005876155.1">
    <property type="nucleotide sequence ID" value="NZ_CABMNL010000001.1"/>
</dbReference>
<dbReference type="eggNOG" id="ENOG502ZBMN">
    <property type="taxonomic scope" value="Bacteria"/>
</dbReference>